<dbReference type="InterPro" id="IPR007016">
    <property type="entry name" value="O-antigen_ligase-rel_domated"/>
</dbReference>
<keyword evidence="3 6" id="KW-1133">Transmembrane helix</keyword>
<feature type="transmembrane region" description="Helical" evidence="6">
    <location>
        <begin position="6"/>
        <end position="23"/>
    </location>
</feature>
<protein>
    <recommendedName>
        <fullName evidence="7">O-antigen ligase-related domain-containing protein</fullName>
    </recommendedName>
</protein>
<keyword evidence="4 6" id="KW-0472">Membrane</keyword>
<dbReference type="OrthoDB" id="7595044at2"/>
<reference evidence="8 9" key="1">
    <citation type="journal article" date="2008" name="Proc. Natl. Acad. Sci. U.S.A.">
        <title>The genome of Cyanothece 51142, a unicellular diazotrophic cyanobacterium important in the marine nitrogen cycle.</title>
        <authorList>
            <person name="Welsh E.A."/>
            <person name="Liberton M."/>
            <person name="Stoeckel J."/>
            <person name="Loh T."/>
            <person name="Elvitigala T."/>
            <person name="Wang C."/>
            <person name="Wollam A."/>
            <person name="Fulton R.S."/>
            <person name="Clifton S.W."/>
            <person name="Jacobs J.M."/>
            <person name="Aurora R."/>
            <person name="Ghosh B.K."/>
            <person name="Sherman L.A."/>
            <person name="Smith R.D."/>
            <person name="Wilson R.K."/>
            <person name="Pakrasi H.B."/>
        </authorList>
    </citation>
    <scope>NUCLEOTIDE SEQUENCE [LARGE SCALE GENOMIC DNA]</scope>
    <source>
        <strain evidence="9">ATCC 51142 / BH68</strain>
    </source>
</reference>
<feature type="transmembrane region" description="Helical" evidence="6">
    <location>
        <begin position="137"/>
        <end position="157"/>
    </location>
</feature>
<feature type="transmembrane region" description="Helical" evidence="6">
    <location>
        <begin position="83"/>
        <end position="101"/>
    </location>
</feature>
<feature type="transmembrane region" description="Helical" evidence="6">
    <location>
        <begin position="422"/>
        <end position="442"/>
    </location>
</feature>
<keyword evidence="9" id="KW-1185">Reference proteome</keyword>
<dbReference type="GO" id="GO:0016020">
    <property type="term" value="C:membrane"/>
    <property type="evidence" value="ECO:0007669"/>
    <property type="project" value="UniProtKB-SubCell"/>
</dbReference>
<dbReference type="eggNOG" id="COG3307">
    <property type="taxonomic scope" value="Bacteria"/>
</dbReference>
<feature type="transmembrane region" description="Helical" evidence="6">
    <location>
        <begin position="395"/>
        <end position="416"/>
    </location>
</feature>
<dbReference type="KEGG" id="cyt:cce_2102"/>
<sequence>MTPQAQLIMLAWLPIVIFLFLQFSPRKAVIISFLVAWLFLPQRAGFIIPGLPDYTRISATCYSIFFLSFFFDSQRFTRFKLTWLDLPMLILCICPFFSSISNGLGPYDGLSQTLSQTVTYGLPYFIGRLYFSDLVGLRQLAISIFISGLIYLPLCLYEIRMSPQLHRMVYGYFAHSFAQTIRYGGFRPTVFMLHGLEVGMWMMAVTLIGIWLWQAKVIKKVRGIPMQWILVSLLITFVLIKSTGAYGYLVFGIIILFIAKWFRSNVPLLVLIISIALYLGLASTGNFSTKNAEPLLTTIYNTVGEDRAGSLEYRLDNEEILVEKALERPIFGWGGWGRSRVYDYNWEGVLVDISTTDSLWIIIYGDRGILGLTSLYASFLLPVFIFATRRYPPKFWFHPQVAPAAVLSVVIVLYMVDNTLNALLNPIFIVVSGGMTGLVVQVPKKSKSAKKLSSRSNKMLPKTSRNTSS</sequence>
<proteinExistence type="predicted"/>
<evidence type="ECO:0000313" key="9">
    <source>
        <dbReference type="Proteomes" id="UP000001203"/>
    </source>
</evidence>
<feature type="domain" description="O-antigen ligase-related" evidence="7">
    <location>
        <begin position="229"/>
        <end position="374"/>
    </location>
</feature>
<dbReference type="Proteomes" id="UP000001203">
    <property type="component" value="Chromosome circular"/>
</dbReference>
<dbReference type="STRING" id="43989.cce_2102"/>
<dbReference type="PANTHER" id="PTHR37422:SF13">
    <property type="entry name" value="LIPOPOLYSACCHARIDE BIOSYNTHESIS PROTEIN PA4999-RELATED"/>
    <property type="match status" value="1"/>
</dbReference>
<name>B1WNM3_CROS5</name>
<feature type="region of interest" description="Disordered" evidence="5">
    <location>
        <begin position="445"/>
        <end position="469"/>
    </location>
</feature>
<evidence type="ECO:0000256" key="1">
    <source>
        <dbReference type="ARBA" id="ARBA00004141"/>
    </source>
</evidence>
<evidence type="ECO:0000256" key="6">
    <source>
        <dbReference type="SAM" id="Phobius"/>
    </source>
</evidence>
<dbReference type="AlphaFoldDB" id="B1WNM3"/>
<accession>B1WNM3</accession>
<dbReference type="PANTHER" id="PTHR37422">
    <property type="entry name" value="TEICHURONIC ACID BIOSYNTHESIS PROTEIN TUAE"/>
    <property type="match status" value="1"/>
</dbReference>
<dbReference type="HOGENOM" id="CLU_586233_0_0_3"/>
<dbReference type="InterPro" id="IPR051533">
    <property type="entry name" value="WaaL-like"/>
</dbReference>
<feature type="transmembrane region" description="Helical" evidence="6">
    <location>
        <begin position="224"/>
        <end position="240"/>
    </location>
</feature>
<dbReference type="RefSeq" id="WP_009546856.1">
    <property type="nucleotide sequence ID" value="NC_010546.1"/>
</dbReference>
<evidence type="ECO:0000256" key="3">
    <source>
        <dbReference type="ARBA" id="ARBA00022989"/>
    </source>
</evidence>
<evidence type="ECO:0000256" key="5">
    <source>
        <dbReference type="SAM" id="MobiDB-lite"/>
    </source>
</evidence>
<comment type="subcellular location">
    <subcellularLocation>
        <location evidence="1">Membrane</location>
        <topology evidence="1">Multi-pass membrane protein</topology>
    </subcellularLocation>
</comment>
<feature type="transmembrane region" description="Helical" evidence="6">
    <location>
        <begin position="191"/>
        <end position="212"/>
    </location>
</feature>
<feature type="transmembrane region" description="Helical" evidence="6">
    <location>
        <begin position="269"/>
        <end position="287"/>
    </location>
</feature>
<dbReference type="Pfam" id="PF04932">
    <property type="entry name" value="Wzy_C"/>
    <property type="match status" value="1"/>
</dbReference>
<dbReference type="EMBL" id="CP000806">
    <property type="protein sequence ID" value="ACB51452.1"/>
    <property type="molecule type" value="Genomic_DNA"/>
</dbReference>
<evidence type="ECO:0000313" key="8">
    <source>
        <dbReference type="EMBL" id="ACB51452.1"/>
    </source>
</evidence>
<evidence type="ECO:0000259" key="7">
    <source>
        <dbReference type="Pfam" id="PF04932"/>
    </source>
</evidence>
<gene>
    <name evidence="8" type="ordered locus">cce_2102</name>
</gene>
<feature type="transmembrane region" description="Helical" evidence="6">
    <location>
        <begin position="368"/>
        <end position="388"/>
    </location>
</feature>
<evidence type="ECO:0000256" key="4">
    <source>
        <dbReference type="ARBA" id="ARBA00023136"/>
    </source>
</evidence>
<organism evidence="8 9">
    <name type="scientific">Crocosphaera subtropica (strain ATCC 51142 / BH68)</name>
    <name type="common">Cyanothece sp. (strain ATCC 51142)</name>
    <dbReference type="NCBI Taxonomy" id="43989"/>
    <lineage>
        <taxon>Bacteria</taxon>
        <taxon>Bacillati</taxon>
        <taxon>Cyanobacteriota</taxon>
        <taxon>Cyanophyceae</taxon>
        <taxon>Oscillatoriophycideae</taxon>
        <taxon>Chroococcales</taxon>
        <taxon>Aphanothecaceae</taxon>
        <taxon>Crocosphaera</taxon>
        <taxon>Crocosphaera subtropica</taxon>
    </lineage>
</organism>
<feature type="transmembrane region" description="Helical" evidence="6">
    <location>
        <begin position="30"/>
        <end position="48"/>
    </location>
</feature>
<feature type="transmembrane region" description="Helical" evidence="6">
    <location>
        <begin position="54"/>
        <end position="71"/>
    </location>
</feature>
<evidence type="ECO:0000256" key="2">
    <source>
        <dbReference type="ARBA" id="ARBA00022692"/>
    </source>
</evidence>
<keyword evidence="2 6" id="KW-0812">Transmembrane</keyword>